<keyword evidence="2" id="KW-0812">Transmembrane</keyword>
<dbReference type="EMBL" id="JALKFT010000017">
    <property type="protein sequence ID" value="MCK9877467.1"/>
    <property type="molecule type" value="Genomic_DNA"/>
</dbReference>
<evidence type="ECO:0000256" key="1">
    <source>
        <dbReference type="SAM" id="MobiDB-lite"/>
    </source>
</evidence>
<feature type="compositionally biased region" description="Low complexity" evidence="1">
    <location>
        <begin position="332"/>
        <end position="341"/>
    </location>
</feature>
<keyword evidence="4" id="KW-1185">Reference proteome</keyword>
<evidence type="ECO:0000313" key="3">
    <source>
        <dbReference type="EMBL" id="MCK9877467.1"/>
    </source>
</evidence>
<comment type="caution">
    <text evidence="3">The sequence shown here is derived from an EMBL/GenBank/DDBJ whole genome shotgun (WGS) entry which is preliminary data.</text>
</comment>
<keyword evidence="2" id="KW-0472">Membrane</keyword>
<feature type="transmembrane region" description="Helical" evidence="2">
    <location>
        <begin position="179"/>
        <end position="201"/>
    </location>
</feature>
<accession>A0ABT0K1V6</accession>
<feature type="compositionally biased region" description="Pro residues" evidence="1">
    <location>
        <begin position="308"/>
        <end position="328"/>
    </location>
</feature>
<sequence length="380" mass="38504">MFIGRRTTAALLLVSAVCGAGGLTVLRRAAGYPEVLTVSGTATLAAVQQHWFAVVAGLVLAVVGAALLVPITVGIVRLLPGGSHRPLPIVLATAASAAQLVGLLFWLFVVPALFGRSTPPALSDQATVVFDAARTLFAIMIGEVVACALTACWSVSLVLRVLRSKLLGRLPTDARRPRAALVGLGIWGAVASAGVLGGILLPFGIHPAVTGRVVGQLLWSLWLVGLAVAVWQLDPRPPSPAAPTPTRPDFSRPAPHPSLPAAGPSGSAAVGSVSVSASVSSPETPIEDAFFEAITHIEPRTTADAPVCEPPTPGPPPSVPSASEPPPGTSEAPSSDDPASSGVALRAAPQPAGRAIGNDDPTELGILTPPSQHTPAPTSQ</sequence>
<organism evidence="3 4">
    <name type="scientific">Frankia umida</name>
    <dbReference type="NCBI Taxonomy" id="573489"/>
    <lineage>
        <taxon>Bacteria</taxon>
        <taxon>Bacillati</taxon>
        <taxon>Actinomycetota</taxon>
        <taxon>Actinomycetes</taxon>
        <taxon>Frankiales</taxon>
        <taxon>Frankiaceae</taxon>
        <taxon>Frankia</taxon>
    </lineage>
</organism>
<dbReference type="Proteomes" id="UP001201873">
    <property type="component" value="Unassembled WGS sequence"/>
</dbReference>
<evidence type="ECO:0000313" key="4">
    <source>
        <dbReference type="Proteomes" id="UP001201873"/>
    </source>
</evidence>
<feature type="region of interest" description="Disordered" evidence="1">
    <location>
        <begin position="303"/>
        <end position="380"/>
    </location>
</feature>
<dbReference type="RefSeq" id="WP_248825706.1">
    <property type="nucleotide sequence ID" value="NZ_JALKFT010000017.1"/>
</dbReference>
<feature type="transmembrane region" description="Helical" evidence="2">
    <location>
        <begin position="135"/>
        <end position="159"/>
    </location>
</feature>
<evidence type="ECO:0000256" key="2">
    <source>
        <dbReference type="SAM" id="Phobius"/>
    </source>
</evidence>
<feature type="transmembrane region" description="Helical" evidence="2">
    <location>
        <begin position="88"/>
        <end position="115"/>
    </location>
</feature>
<gene>
    <name evidence="3" type="ORF">MXD59_17095</name>
</gene>
<proteinExistence type="predicted"/>
<name>A0ABT0K1V6_9ACTN</name>
<feature type="compositionally biased region" description="Polar residues" evidence="1">
    <location>
        <begin position="369"/>
        <end position="380"/>
    </location>
</feature>
<protein>
    <submittedName>
        <fullName evidence="3">DUF4386 domain-containing protein</fullName>
    </submittedName>
</protein>
<feature type="transmembrane region" description="Helical" evidence="2">
    <location>
        <begin position="51"/>
        <end position="76"/>
    </location>
</feature>
<keyword evidence="2" id="KW-1133">Transmembrane helix</keyword>
<feature type="region of interest" description="Disordered" evidence="1">
    <location>
        <begin position="238"/>
        <end position="267"/>
    </location>
</feature>
<reference evidence="3 4" key="1">
    <citation type="submission" date="2022-04" db="EMBL/GenBank/DDBJ databases">
        <title>Genome diversity in the genus Frankia.</title>
        <authorList>
            <person name="Carlos-Shanley C."/>
            <person name="Hahn D."/>
        </authorList>
    </citation>
    <scope>NUCLEOTIDE SEQUENCE [LARGE SCALE GENOMIC DNA]</scope>
    <source>
        <strain evidence="3 4">Ag45/Mut15</strain>
    </source>
</reference>